<organism evidence="2 3">
    <name type="scientific">Bodo saltans</name>
    <name type="common">Flagellated protozoan</name>
    <dbReference type="NCBI Taxonomy" id="75058"/>
    <lineage>
        <taxon>Eukaryota</taxon>
        <taxon>Discoba</taxon>
        <taxon>Euglenozoa</taxon>
        <taxon>Kinetoplastea</taxon>
        <taxon>Metakinetoplastina</taxon>
        <taxon>Eubodonida</taxon>
        <taxon>Bodonidae</taxon>
        <taxon>Bodo</taxon>
    </lineage>
</organism>
<reference evidence="3" key="1">
    <citation type="submission" date="2015-09" db="EMBL/GenBank/DDBJ databases">
        <authorList>
            <consortium name="Pathogen Informatics"/>
        </authorList>
    </citation>
    <scope>NUCLEOTIDE SEQUENCE [LARGE SCALE GENOMIC DNA]</scope>
    <source>
        <strain evidence="3">Lake Konstanz</strain>
    </source>
</reference>
<feature type="compositionally biased region" description="Basic residues" evidence="1">
    <location>
        <begin position="657"/>
        <end position="667"/>
    </location>
</feature>
<feature type="compositionally biased region" description="Basic residues" evidence="1">
    <location>
        <begin position="534"/>
        <end position="544"/>
    </location>
</feature>
<feature type="region of interest" description="Disordered" evidence="1">
    <location>
        <begin position="1164"/>
        <end position="1195"/>
    </location>
</feature>
<dbReference type="Gene3D" id="3.80.10.10">
    <property type="entry name" value="Ribonuclease Inhibitor"/>
    <property type="match status" value="2"/>
</dbReference>
<feature type="compositionally biased region" description="Polar residues" evidence="1">
    <location>
        <begin position="205"/>
        <end position="223"/>
    </location>
</feature>
<feature type="compositionally biased region" description="Basic and acidic residues" evidence="1">
    <location>
        <begin position="245"/>
        <end position="259"/>
    </location>
</feature>
<feature type="compositionally biased region" description="Basic and acidic residues" evidence="1">
    <location>
        <begin position="584"/>
        <end position="598"/>
    </location>
</feature>
<protein>
    <recommendedName>
        <fullName evidence="4">Leucine-rich repeat protein</fullName>
    </recommendedName>
</protein>
<proteinExistence type="predicted"/>
<feature type="region of interest" description="Disordered" evidence="1">
    <location>
        <begin position="143"/>
        <end position="164"/>
    </location>
</feature>
<evidence type="ECO:0000313" key="3">
    <source>
        <dbReference type="Proteomes" id="UP000051952"/>
    </source>
</evidence>
<evidence type="ECO:0008006" key="4">
    <source>
        <dbReference type="Google" id="ProtNLM"/>
    </source>
</evidence>
<dbReference type="EMBL" id="CYKH01001941">
    <property type="protein sequence ID" value="CUG91593.1"/>
    <property type="molecule type" value="Genomic_DNA"/>
</dbReference>
<feature type="compositionally biased region" description="Polar residues" evidence="1">
    <location>
        <begin position="1216"/>
        <end position="1225"/>
    </location>
</feature>
<feature type="region of interest" description="Disordered" evidence="1">
    <location>
        <begin position="1209"/>
        <end position="1254"/>
    </location>
</feature>
<dbReference type="VEuPathDB" id="TriTrypDB:BSAL_32860"/>
<dbReference type="InterPro" id="IPR032675">
    <property type="entry name" value="LRR_dom_sf"/>
</dbReference>
<sequence length="1417" mass="154462">MEHTLEVPGSNSTRRRSIVFRTGADDSATESLAKSQQHRSRTDSTIQLETVLELIKSPQAGHSSEKREDLARRLSAASQKPNRRVSTIAVTQLPRRSGDAAQAENQLMPQAPQQPHAGGEGGPRYMSVATRYRLAAVSALTVADIDSTPPPPTPPKSVGGGNARRVTSAGKNVILSSSTQHLSSNLSARGVSPLVLSAEPPKTKFTLSPTRPNEPSSPTSPGKRSSVHGTARLAVANPTSRHARREQLLKKGVIRKEESDSSEDDLENSDPSSKPHHLQQLKEEDQLLMLKQLTARSLSTVTMIAFLYGLQELCVATSRNPSPLHNCERDSLAQLRKRLAAGLLQQILNSNRAAPNLASAVKFSGAFNIDSDWIRTILRKPKAEGKGGVLAEGDAGLVTQVEWVLCVDQQIAFSKNGSRSRVVSTTKAPASSISSPSTSLLHPHGGTVGHQPQLVAFAPTQLFMHRSSLAADDNDENEMSASGPFSQPQHAKSNMTEVFKTFSFGDRGGAHHAGNHHWKGRADDASSDDSDAPHKHHGAHKPKPQLRSVRQVSVVHSEAATSDGDTDDDEEAERASFSSSASDSFRKRQDADKRKRIEDDEEDLPLDTIRPVAKHIGDMSLMDAVAFHRGRFGNASSRMPPMEFVGATNENTPRTFRLGHNRGRRSPRVSPVTFAISKISTPPSGGGNVNEDCISVVKSHAMPATRKDVDDFVANIVHDVPLAHELRSLLIHHTPLSAKQVARLTFGAFAAMPLKFLQRIALRFCELDGVSVLPLVAWLAVDTVRGPAGLHTLDLADNNLSAKDLPLLAAAICGTQSLVSLSIRNNPLFLYYEEAQERINAEYQEAMRVFLEARKAKQRGEELSVSRSQRASPRAAGSPRGFGRSFVGSLGIDVGEANAARGKNLQSSVNTARTPRAPPNPETPPHQLIATFMTSLHQLEHLDLGFCGLTDTSVVKVCNFLHEPDCRLKFLNIDGATITVSVSALLLDTVKRHCRTILDLSVRYVYFCSGPQFLKKLCNTLRRRVWHLLKESGVLEEMKRTRHGRKRTSTVVASPSSPDLPMRRGTLMRMSTPPSSPTLPSVSTELENEDRFDDADTTQWVSLVHTPLERVYLRHRALERWCDAKLEHRAKIDEDDEKRRMLSDRGTVGSMGNLSEIRSTLSMVHRQHDSSGGSTTAGTPRWLGGANRPTPRAMNAPTLTFDAINHVDSDDEESKSNANDATEQPQAERVARIDTGSTTAGQTPRNQLSQSSSANAMESSSVLFTPRGAVAFVGEGSANTVEPMSSPTSRVAHKEMATAELARMRSIKIPLPLSRPRWERSDGAPAAVEHGNRQSAQHAGAFDDNSDISSNEPVDEGADDFRSGTDVLAMDDVDDDMMSADDWGGWNLAGLRRGYGGYTTNDPSLVSRVRRRKRRGM</sequence>
<feature type="compositionally biased region" description="Basic and acidic residues" evidence="1">
    <location>
        <begin position="63"/>
        <end position="72"/>
    </location>
</feature>
<feature type="region of interest" description="Disordered" evidence="1">
    <location>
        <begin position="861"/>
        <end position="882"/>
    </location>
</feature>
<evidence type="ECO:0000256" key="1">
    <source>
        <dbReference type="SAM" id="MobiDB-lite"/>
    </source>
</evidence>
<keyword evidence="3" id="KW-1185">Reference proteome</keyword>
<feature type="compositionally biased region" description="Polar residues" evidence="1">
    <location>
        <begin position="76"/>
        <end position="86"/>
    </location>
</feature>
<feature type="region of interest" description="Disordered" evidence="1">
    <location>
        <begin position="1039"/>
        <end position="1065"/>
    </location>
</feature>
<feature type="region of interest" description="Disordered" evidence="1">
    <location>
        <begin position="1315"/>
        <end position="1363"/>
    </location>
</feature>
<name>A0A0S4JLT1_BODSA</name>
<accession>A0A0S4JLT1</accession>
<feature type="region of interest" description="Disordered" evidence="1">
    <location>
        <begin position="903"/>
        <end position="923"/>
    </location>
</feature>
<dbReference type="SUPFAM" id="SSF52047">
    <property type="entry name" value="RNI-like"/>
    <property type="match status" value="1"/>
</dbReference>
<feature type="region of interest" description="Disordered" evidence="1">
    <location>
        <begin position="506"/>
        <end position="599"/>
    </location>
</feature>
<feature type="region of interest" description="Disordered" evidence="1">
    <location>
        <begin position="1"/>
        <end position="86"/>
    </location>
</feature>
<evidence type="ECO:0000313" key="2">
    <source>
        <dbReference type="EMBL" id="CUG91593.1"/>
    </source>
</evidence>
<gene>
    <name evidence="2" type="ORF">BSAL_32860</name>
</gene>
<feature type="region of interest" description="Disordered" evidence="1">
    <location>
        <begin position="644"/>
        <end position="668"/>
    </location>
</feature>
<feature type="compositionally biased region" description="Polar residues" evidence="1">
    <location>
        <begin position="1235"/>
        <end position="1248"/>
    </location>
</feature>
<dbReference type="Proteomes" id="UP000051952">
    <property type="component" value="Unassembled WGS sequence"/>
</dbReference>
<feature type="region of interest" description="Disordered" evidence="1">
    <location>
        <begin position="201"/>
        <end position="279"/>
    </location>
</feature>